<reference evidence="3" key="1">
    <citation type="submission" date="2017-04" db="EMBL/GenBank/DDBJ databases">
        <title>Genome deletions in a multicellular cyanobacterial endosymbiont for morphological adaptation in marine diatoms.</title>
        <authorList>
            <person name="Wang Y."/>
            <person name="Gao H."/>
            <person name="Li R."/>
            <person name="Xu X."/>
        </authorList>
    </citation>
    <scope>NUCLEOTIDE SEQUENCE</scope>
    <source>
        <strain evidence="3">FACHB 800</strain>
    </source>
</reference>
<dbReference type="Pfam" id="PF00805">
    <property type="entry name" value="Pentapeptide"/>
    <property type="match status" value="2"/>
</dbReference>
<dbReference type="Proteomes" id="UP000683511">
    <property type="component" value="Chromosome"/>
</dbReference>
<keyword evidence="4" id="KW-1185">Reference proteome</keyword>
<evidence type="ECO:0000259" key="1">
    <source>
        <dbReference type="Pfam" id="PF05729"/>
    </source>
</evidence>
<protein>
    <submittedName>
        <fullName evidence="3">Pentapeptide repeat protein</fullName>
    </submittedName>
</protein>
<organism evidence="3 4">
    <name type="scientific">Richelia sinica FACHB-800</name>
    <dbReference type="NCBI Taxonomy" id="1357546"/>
    <lineage>
        <taxon>Bacteria</taxon>
        <taxon>Bacillati</taxon>
        <taxon>Cyanobacteriota</taxon>
        <taxon>Cyanophyceae</taxon>
        <taxon>Nostocales</taxon>
        <taxon>Nostocaceae</taxon>
        <taxon>Richelia</taxon>
    </lineage>
</organism>
<name>A0A975Y5J8_9NOST</name>
<gene>
    <name evidence="3" type="ORF">B6N60_03020</name>
</gene>
<evidence type="ECO:0000313" key="4">
    <source>
        <dbReference type="Proteomes" id="UP000683511"/>
    </source>
</evidence>
<dbReference type="AlphaFoldDB" id="A0A975Y5J8"/>
<dbReference type="InterPro" id="IPR001646">
    <property type="entry name" value="5peptide_repeat"/>
</dbReference>
<dbReference type="SUPFAM" id="SSF52540">
    <property type="entry name" value="P-loop containing nucleoside triphosphate hydrolases"/>
    <property type="match status" value="1"/>
</dbReference>
<dbReference type="Gene3D" id="3.40.50.300">
    <property type="entry name" value="P-loop containing nucleotide triphosphate hydrolases"/>
    <property type="match status" value="1"/>
</dbReference>
<dbReference type="PANTHER" id="PTHR14136:SF17">
    <property type="entry name" value="BTB_POZ DOMAIN-CONTAINING PROTEIN KCTD9"/>
    <property type="match status" value="1"/>
</dbReference>
<dbReference type="SUPFAM" id="SSF141571">
    <property type="entry name" value="Pentapeptide repeat-like"/>
    <property type="match status" value="1"/>
</dbReference>
<feature type="domain" description="NACHT N-terminal Helical" evidence="2">
    <location>
        <begin position="40"/>
        <end position="285"/>
    </location>
</feature>
<sequence>MDLSIRRWLCDRYVAVNHIKEMSSGQIAGIAYCIVQDMEAQGFMAFEICTLVEVLELPLSIVWDEISILTQLTAHLLRSLSQRKALKRNEGTWLAYQIAYLQALEQILQQEATLQRPWLDRAMIPVPPQVVNEQTGKLTLKDGKLQSILKNFSPGKLTDTQAKQALSLVADSLLVQQINQAAGAWLVANGAEEPEAKLITNRLVNALPGHLLLVIANNAAPLAQLQKFVRLGNSLPLNIQTSEYSLSGSAYTSVVGDTIDLYREYYRASLLCHLSTPLFMESFALKDIYVPLTGFPVLENQPEGTNDTPMPVDLMAWTQQQLGNLTTIAVIESESGYGKTTFCELWAAQVARELYPNWMPVLINLRNITYGQTLAETLNSALAENLSIDLQSWLDQDYPRCLLILDGFDELPSGGKSQQAKRIFAQQLLNLLTEGRHKIILTSRLNGVGEMIPELLANSKRIVIRPLEVDELRQWFQHWTKVQSLSTAQSFFTFSKQAGLFNVPSKLPELSTLIRQPLMLYILGLLHRDGFLDNKLLQLGANQELYSGAALRWEIHHRLSRCMLGYPHTEGFKTMLLRVGTAHIHRRPEAIANLLAGRQPQELLEDMQAIALQILHSDRHYIHLPHTSAIPNLPSIYFRTSYHRSKESSSTKIEFSHPKLGEYICAQAIVNQLYELTRDFAKHPNYQDTEFTNSFAQKMYQLFGFGILNLELEGLIIAGLQKSHKQNFSFTSLFAILESFWREYCQGGWLNQGIAHQALTYFQNLKNPINVEQINAAVGFNVFILLCAINQVADIPFAPCGNPTNLSEFNPTALIELINKTTVLQPNAFISRTKFLSFAGMNLSKACLRQVILSNLNLQATSFYDADLTDANLSGVNLERANLTGVNLSGANLSNANLQRANLTGANLSNANLSNANLMGVNLNSVNLSQAYLFNTILDEADKEFAAQNGAVLSTKEVVNTTTTTKPTPEPEPSIQEYEDDSVITDAETQIWLVDSPDNVKIEMAEGVPLLPTDLYNTSSYAKS</sequence>
<dbReference type="InterPro" id="IPR051082">
    <property type="entry name" value="Pentapeptide-BTB/POZ_domain"/>
</dbReference>
<dbReference type="InterPro" id="IPR007111">
    <property type="entry name" value="NACHT_NTPase"/>
</dbReference>
<dbReference type="KEGG" id="rsin:B6N60_03020"/>
<evidence type="ECO:0000313" key="3">
    <source>
        <dbReference type="EMBL" id="QXE24315.1"/>
    </source>
</evidence>
<proteinExistence type="predicted"/>
<dbReference type="EMBL" id="CP021056">
    <property type="protein sequence ID" value="QXE24315.1"/>
    <property type="molecule type" value="Genomic_DNA"/>
</dbReference>
<dbReference type="Pfam" id="PF05729">
    <property type="entry name" value="NACHT"/>
    <property type="match status" value="1"/>
</dbReference>
<dbReference type="InterPro" id="IPR027417">
    <property type="entry name" value="P-loop_NTPase"/>
</dbReference>
<dbReference type="Gene3D" id="2.160.20.80">
    <property type="entry name" value="E3 ubiquitin-protein ligase SopA"/>
    <property type="match status" value="1"/>
</dbReference>
<dbReference type="RefSeq" id="WP_190604362.1">
    <property type="nucleotide sequence ID" value="NZ_CP021056.1"/>
</dbReference>
<feature type="domain" description="NACHT" evidence="1">
    <location>
        <begin position="330"/>
        <end position="480"/>
    </location>
</feature>
<dbReference type="PANTHER" id="PTHR14136">
    <property type="entry name" value="BTB_POZ DOMAIN-CONTAINING PROTEIN KCTD9"/>
    <property type="match status" value="1"/>
</dbReference>
<accession>A0A975Y5J8</accession>
<dbReference type="Pfam" id="PF22735">
    <property type="entry name" value="NNH3"/>
    <property type="match status" value="1"/>
</dbReference>
<evidence type="ECO:0000259" key="2">
    <source>
        <dbReference type="Pfam" id="PF22735"/>
    </source>
</evidence>
<dbReference type="InterPro" id="IPR054568">
    <property type="entry name" value="NNH3"/>
</dbReference>